<organism evidence="1 2">
    <name type="scientific">Botrytis hyacinthi</name>
    <dbReference type="NCBI Taxonomy" id="278943"/>
    <lineage>
        <taxon>Eukaryota</taxon>
        <taxon>Fungi</taxon>
        <taxon>Dikarya</taxon>
        <taxon>Ascomycota</taxon>
        <taxon>Pezizomycotina</taxon>
        <taxon>Leotiomycetes</taxon>
        <taxon>Helotiales</taxon>
        <taxon>Sclerotiniaceae</taxon>
        <taxon>Botrytis</taxon>
    </lineage>
</organism>
<comment type="caution">
    <text evidence="1">The sequence shown here is derived from an EMBL/GenBank/DDBJ whole genome shotgun (WGS) entry which is preliminary data.</text>
</comment>
<accession>A0A4Z1GAG5</accession>
<protein>
    <submittedName>
        <fullName evidence="1">Uncharacterized protein</fullName>
    </submittedName>
</protein>
<evidence type="ECO:0000313" key="1">
    <source>
        <dbReference type="EMBL" id="TGO33028.1"/>
    </source>
</evidence>
<name>A0A4Z1GAG5_9HELO</name>
<sequence length="97" mass="11277">MSVAIVEDEPYWRMAVLLELENSWNRVTKRVGPIALSCRCSATTEPVRRIVEWHKKQVARRTRVEIKLAIYDHVTLDNLSSASRLVLMTEHAMQFQP</sequence>
<evidence type="ECO:0000313" key="2">
    <source>
        <dbReference type="Proteomes" id="UP000297814"/>
    </source>
</evidence>
<dbReference type="Proteomes" id="UP000297814">
    <property type="component" value="Unassembled WGS sequence"/>
</dbReference>
<proteinExistence type="predicted"/>
<reference evidence="1 2" key="1">
    <citation type="submission" date="2017-12" db="EMBL/GenBank/DDBJ databases">
        <title>Comparative genomics of Botrytis spp.</title>
        <authorList>
            <person name="Valero-Jimenez C.A."/>
            <person name="Tapia P."/>
            <person name="Veloso J."/>
            <person name="Silva-Moreno E."/>
            <person name="Staats M."/>
            <person name="Valdes J.H."/>
            <person name="Van Kan J.A.L."/>
        </authorList>
    </citation>
    <scope>NUCLEOTIDE SEQUENCE [LARGE SCALE GENOMIC DNA]</scope>
    <source>
        <strain evidence="1 2">Bh0001</strain>
    </source>
</reference>
<dbReference type="AlphaFoldDB" id="A0A4Z1GAG5"/>
<keyword evidence="2" id="KW-1185">Reference proteome</keyword>
<gene>
    <name evidence="1" type="ORF">BHYA_0272g00100</name>
</gene>
<dbReference type="EMBL" id="PQXK01000272">
    <property type="protein sequence ID" value="TGO33028.1"/>
    <property type="molecule type" value="Genomic_DNA"/>
</dbReference>